<evidence type="ECO:0000256" key="10">
    <source>
        <dbReference type="RuleBase" id="RU362071"/>
    </source>
</evidence>
<keyword evidence="11" id="KW-0969">Cilium</keyword>
<dbReference type="eggNOG" id="COG1684">
    <property type="taxonomic scope" value="Bacteria"/>
</dbReference>
<evidence type="ECO:0000256" key="9">
    <source>
        <dbReference type="NCBIfam" id="TIGR01400"/>
    </source>
</evidence>
<keyword evidence="11" id="KW-0282">Flagellum</keyword>
<evidence type="ECO:0000256" key="5">
    <source>
        <dbReference type="ARBA" id="ARBA00022692"/>
    </source>
</evidence>
<accession>A0A0P1EXX5</accession>
<comment type="function">
    <text evidence="1 10">Role in flagellar biosynthesis.</text>
</comment>
<evidence type="ECO:0000256" key="4">
    <source>
        <dbReference type="ARBA" id="ARBA00022475"/>
    </source>
</evidence>
<organism evidence="11 12">
    <name type="scientific">Thalassobacter stenotrophicus</name>
    <dbReference type="NCBI Taxonomy" id="266809"/>
    <lineage>
        <taxon>Bacteria</taxon>
        <taxon>Pseudomonadati</taxon>
        <taxon>Pseudomonadota</taxon>
        <taxon>Alphaproteobacteria</taxon>
        <taxon>Rhodobacterales</taxon>
        <taxon>Roseobacteraceae</taxon>
        <taxon>Thalassobacter</taxon>
    </lineage>
</organism>
<evidence type="ECO:0000256" key="7">
    <source>
        <dbReference type="ARBA" id="ARBA00023136"/>
    </source>
</evidence>
<keyword evidence="7 10" id="KW-0472">Membrane</keyword>
<dbReference type="GO" id="GO:0044780">
    <property type="term" value="P:bacterial-type flagellum assembly"/>
    <property type="evidence" value="ECO:0007669"/>
    <property type="project" value="UniProtKB-UniRule"/>
</dbReference>
<feature type="transmembrane region" description="Helical" evidence="10">
    <location>
        <begin position="227"/>
        <end position="247"/>
    </location>
</feature>
<keyword evidence="11" id="KW-0966">Cell projection</keyword>
<sequence>MIAEAPSLDALMGIGGIELQQVFDLGLVFFLHTIRLSAFFLSAPFFGAAAIPVQARIIVAVLISSALFGLIEVPDPRSLPFLALVEVIFIEVAIGLSLGLILSVLFSSVALAGEKIAASAGLGFAAQVDPNSGGQTPVVSQILNLFAIAVFLSMDGHLHCIAIMRMTYEVLPLGQLRDMSFLISAGLDSGGHMFAIASLLSLPVVSILLLANVTVGVVTRSAPQLNLFSFGFPLTILTCFFALYLATTPMGYAIRDMVEFVLEFVRDTVAGAS</sequence>
<comment type="subcellular location">
    <subcellularLocation>
        <location evidence="10">Cell membrane</location>
        <topology evidence="10">Multi-pass membrane protein</topology>
    </subcellularLocation>
    <subcellularLocation>
        <location evidence="10">Bacterial flagellum basal body</location>
    </subcellularLocation>
</comment>
<reference evidence="11 12" key="1">
    <citation type="submission" date="2015-09" db="EMBL/GenBank/DDBJ databases">
        <authorList>
            <consortium name="Swine Surveillance"/>
        </authorList>
    </citation>
    <scope>NUCLEOTIDE SEQUENCE [LARGE SCALE GENOMIC DNA]</scope>
    <source>
        <strain evidence="11 12">CECT 5294</strain>
    </source>
</reference>
<evidence type="ECO:0000256" key="8">
    <source>
        <dbReference type="ARBA" id="ARBA00023143"/>
    </source>
</evidence>
<dbReference type="Pfam" id="PF01311">
    <property type="entry name" value="Bac_export_1"/>
    <property type="match status" value="1"/>
</dbReference>
<feature type="transmembrane region" description="Helical" evidence="10">
    <location>
        <begin position="138"/>
        <end position="158"/>
    </location>
</feature>
<dbReference type="RefSeq" id="WP_058123013.1">
    <property type="nucleotide sequence ID" value="NZ_CYRX01000011.1"/>
</dbReference>
<evidence type="ECO:0000256" key="6">
    <source>
        <dbReference type="ARBA" id="ARBA00022989"/>
    </source>
</evidence>
<protein>
    <recommendedName>
        <fullName evidence="3 9">Flagellar biosynthetic protein FliR</fullName>
    </recommendedName>
</protein>
<name>A0A0P1EXX5_9RHOB</name>
<dbReference type="NCBIfam" id="TIGR01400">
    <property type="entry name" value="fliR"/>
    <property type="match status" value="1"/>
</dbReference>
<proteinExistence type="inferred from homology"/>
<keyword evidence="5 10" id="KW-0812">Transmembrane</keyword>
<evidence type="ECO:0000313" key="11">
    <source>
        <dbReference type="EMBL" id="CUH59936.1"/>
    </source>
</evidence>
<dbReference type="Proteomes" id="UP000051298">
    <property type="component" value="Unassembled WGS sequence"/>
</dbReference>
<dbReference type="GO" id="GO:0005886">
    <property type="term" value="C:plasma membrane"/>
    <property type="evidence" value="ECO:0007669"/>
    <property type="project" value="UniProtKB-SubCell"/>
</dbReference>
<dbReference type="PANTHER" id="PTHR30065:SF1">
    <property type="entry name" value="SURFACE PRESENTATION OF ANTIGENS PROTEIN SPAR"/>
    <property type="match status" value="1"/>
</dbReference>
<keyword evidence="4 10" id="KW-1003">Cell membrane</keyword>
<dbReference type="InterPro" id="IPR002010">
    <property type="entry name" value="T3SS_IM_R"/>
</dbReference>
<comment type="similarity">
    <text evidence="2 10">Belongs to the FliR/MopE/SpaR family.</text>
</comment>
<dbReference type="PANTHER" id="PTHR30065">
    <property type="entry name" value="FLAGELLAR BIOSYNTHETIC PROTEIN FLIR"/>
    <property type="match status" value="1"/>
</dbReference>
<evidence type="ECO:0000256" key="2">
    <source>
        <dbReference type="ARBA" id="ARBA00009772"/>
    </source>
</evidence>
<dbReference type="EMBL" id="CYRX01000011">
    <property type="protein sequence ID" value="CUH59936.1"/>
    <property type="molecule type" value="Genomic_DNA"/>
</dbReference>
<dbReference type="InterPro" id="IPR006303">
    <property type="entry name" value="FliR"/>
</dbReference>
<feature type="transmembrane region" description="Helical" evidence="10">
    <location>
        <begin position="193"/>
        <end position="215"/>
    </location>
</feature>
<evidence type="ECO:0000313" key="12">
    <source>
        <dbReference type="Proteomes" id="UP000051298"/>
    </source>
</evidence>
<evidence type="ECO:0000256" key="3">
    <source>
        <dbReference type="ARBA" id="ARBA00021717"/>
    </source>
</evidence>
<feature type="transmembrane region" description="Helical" evidence="10">
    <location>
        <begin position="53"/>
        <end position="71"/>
    </location>
</feature>
<dbReference type="GO" id="GO:0009425">
    <property type="term" value="C:bacterial-type flagellum basal body"/>
    <property type="evidence" value="ECO:0007669"/>
    <property type="project" value="UniProtKB-SubCell"/>
</dbReference>
<dbReference type="GO" id="GO:0006605">
    <property type="term" value="P:protein targeting"/>
    <property type="evidence" value="ECO:0007669"/>
    <property type="project" value="UniProtKB-UniRule"/>
</dbReference>
<dbReference type="AlphaFoldDB" id="A0A0P1EXX5"/>
<feature type="transmembrane region" description="Helical" evidence="10">
    <location>
        <begin position="22"/>
        <end position="47"/>
    </location>
</feature>
<keyword evidence="6 10" id="KW-1133">Transmembrane helix</keyword>
<dbReference type="PRINTS" id="PR00953">
    <property type="entry name" value="TYPE3IMRPROT"/>
</dbReference>
<keyword evidence="8 10" id="KW-0975">Bacterial flagellum</keyword>
<gene>
    <name evidence="11" type="primary">fliR</name>
    <name evidence="11" type="ORF">THS5294_01225</name>
</gene>
<evidence type="ECO:0000256" key="1">
    <source>
        <dbReference type="ARBA" id="ARBA00002578"/>
    </source>
</evidence>
<feature type="transmembrane region" description="Helical" evidence="10">
    <location>
        <begin position="83"/>
        <end position="106"/>
    </location>
</feature>
<dbReference type="STRING" id="266809.PM03_09650"/>